<dbReference type="RefSeq" id="XP_038047664.1">
    <property type="nucleotide sequence ID" value="XM_038191736.1"/>
</dbReference>
<dbReference type="SUPFAM" id="SSF48452">
    <property type="entry name" value="TPR-like"/>
    <property type="match status" value="3"/>
</dbReference>
<dbReference type="FunFam" id="1.25.40.10:FF:000084">
    <property type="entry name" value="CTR9 homolog, Paf1/RNA polymerase II complex component"/>
    <property type="match status" value="1"/>
</dbReference>
<feature type="repeat" description="TPR" evidence="3">
    <location>
        <begin position="310"/>
        <end position="343"/>
    </location>
</feature>
<dbReference type="GO" id="GO:0000993">
    <property type="term" value="F:RNA polymerase II complex binding"/>
    <property type="evidence" value="ECO:0007669"/>
    <property type="project" value="TreeGrafter"/>
</dbReference>
<evidence type="ECO:0000313" key="5">
    <source>
        <dbReference type="EnsemblMetazoa" id="XP_038047664.1"/>
    </source>
</evidence>
<evidence type="ECO:0000256" key="2">
    <source>
        <dbReference type="ARBA" id="ARBA00022803"/>
    </source>
</evidence>
<sequence length="1309" mass="145106">MAAAGMNRFVEIPLRDTDEVIELDLDQLPEGEEVLSILKQENAPLHTWLALGLEYYKQNQVDDFIKIFASWQSDANLDYGGNEKDQMTALDTLAAYYVQQARKEKNKDSKKDLFTQATLLYTMADKIIMYDQNHLLGRACFCLLEGDKMDQADAQFNFVLNQSQNNIPALLGKACISFNKKDYRGALAFYKKALRTNPGCPAAVRLGMGHCFNKLNRPEKARLAFERALELDPKCVGAIVGLAILEINSKAADSIRTGVQLLSKAYTIDSSNPMVLNHLANHFFFKKDYTKVQHLALHAFHGTDNEAIQAESCYQLARAFHVQNDYDQAFQYYYQATQFASTAFVLPHFGLGQMYIHRGDSENAAQCFEKVLKAQPGNYETMKILGSLYATSLDETKRETAKGHLQKVVDEFPDDVEAWIELAQILELTDVQGALAAYGTATRILKEKVQADVPPEILNNVGALHFRLGNQEDAKRYYEASLLHSKSEAEHDETYYGAISVSVSYNLARLYESMFQFDKAEKLYKDVLREHPNYVDCYLRLGCMARDRGQIYEASDWFKEALQINQDHPDAWSLIGNLHLAKQEWGPGQKKFERILKQPATQNDSYSLLSLGNVWLQTLYQPTRDKEKEKRHQDRALAMYKQVLRNDGRNLYAANGIGAILAMKGYIRESRDVFSQVREATADMCDVWLNLAHIYVEQRQYISAIQMYENCIKKFFKHHNTEVLTYLARAYLKAGKLKECKQCLLKARRVAPHDSLILYNIALVLQRIAMAVLKDEKSNLKTVLSAVSELETAQRYFTYLSKHGDRMRFDLAQAVAEARQCSDLLSQAQYHVARARRQDEEERMLRQRQDQERDTLRQKQLDEQLAKQQAVEERSKALMEKRAQFIEKTKSILVVSNEPEPSRKSGGGGRRKKTRAEVSSEGSDSEMETGEGKPKKKRRKQRSDEEGDSEGRPKAKRRRSRKKGEGEAPRKRRERKQDEGGPKKRRHFYSEAKIEEKPGKFKSKAIVSSSESDSDGERLRIDDASDKEEPRKSKPAPFKSRSRIRRIDSDSDSDSDDNRSDRQGSEAEANDQASESESEAERRPRKRKALQSDSDEESEGKGSGSEHQKSGSEGQKSESENEEAGSGEEGAESGGERAESGSERAESGGEGAESGSEGAESGGERVESGDEGGQSGDEGGQSGGEEAESGGEGAESGGEEAESGGEGAESGGEGAESGGEGAESGGEGGESGGEEAGSGGEGEESDLEGDRGSEDAQSGSEVAESGGEGEGSGGEEAGSGEEAESAGEEAESGGGASEKEGGVSDDESD</sequence>
<keyword evidence="1" id="KW-0677">Repeat</keyword>
<dbReference type="Proteomes" id="UP000887568">
    <property type="component" value="Unplaced"/>
</dbReference>
<feature type="region of interest" description="Disordered" evidence="4">
    <location>
        <begin position="836"/>
        <end position="868"/>
    </location>
</feature>
<dbReference type="FunFam" id="1.25.40.10:FF:000289">
    <property type="entry name" value="RNA polymerase-associated protein CTR9 homolog"/>
    <property type="match status" value="1"/>
</dbReference>
<reference evidence="5" key="1">
    <citation type="submission" date="2022-11" db="UniProtKB">
        <authorList>
            <consortium name="EnsemblMetazoa"/>
        </authorList>
    </citation>
    <scope>IDENTIFICATION</scope>
</reference>
<dbReference type="GO" id="GO:0006355">
    <property type="term" value="P:regulation of DNA-templated transcription"/>
    <property type="evidence" value="ECO:0007669"/>
    <property type="project" value="InterPro"/>
</dbReference>
<dbReference type="Gene3D" id="1.25.40.10">
    <property type="entry name" value="Tetratricopeptide repeat domain"/>
    <property type="match status" value="5"/>
</dbReference>
<dbReference type="PROSITE" id="PS50005">
    <property type="entry name" value="TPR"/>
    <property type="match status" value="5"/>
</dbReference>
<proteinExistence type="predicted"/>
<accession>A0A913Z7K0</accession>
<dbReference type="FunFam" id="1.25.40.10:FF:000077">
    <property type="entry name" value="CTR9 homolog, Paf1/RNA polymerase II complex component"/>
    <property type="match status" value="1"/>
</dbReference>
<dbReference type="OrthoDB" id="343875at2759"/>
<feature type="compositionally biased region" description="Basic and acidic residues" evidence="4">
    <location>
        <begin position="963"/>
        <end position="999"/>
    </location>
</feature>
<feature type="compositionally biased region" description="Gly residues" evidence="4">
    <location>
        <begin position="1171"/>
        <end position="1183"/>
    </location>
</feature>
<feature type="compositionally biased region" description="Gly residues" evidence="4">
    <location>
        <begin position="1204"/>
        <end position="1240"/>
    </location>
</feature>
<feature type="compositionally biased region" description="Basic and acidic residues" evidence="4">
    <location>
        <begin position="1015"/>
        <end position="1032"/>
    </location>
</feature>
<feature type="compositionally biased region" description="Gly residues" evidence="4">
    <location>
        <begin position="1266"/>
        <end position="1277"/>
    </location>
</feature>
<dbReference type="SUPFAM" id="SSF81901">
    <property type="entry name" value="HCP-like"/>
    <property type="match status" value="1"/>
</dbReference>
<feature type="repeat" description="TPR" evidence="3">
    <location>
        <begin position="345"/>
        <end position="378"/>
    </location>
</feature>
<dbReference type="Pfam" id="PF14559">
    <property type="entry name" value="TPR_19"/>
    <property type="match status" value="3"/>
</dbReference>
<feature type="repeat" description="TPR" evidence="3">
    <location>
        <begin position="501"/>
        <end position="534"/>
    </location>
</feature>
<dbReference type="InterPro" id="IPR031101">
    <property type="entry name" value="Ctr9"/>
</dbReference>
<dbReference type="CTD" id="9646"/>
<feature type="compositionally biased region" description="Basic and acidic residues" evidence="4">
    <location>
        <begin position="1056"/>
        <end position="1065"/>
    </location>
</feature>
<name>A0A913Z7K0_PATMI</name>
<dbReference type="SMART" id="SM00028">
    <property type="entry name" value="TPR"/>
    <property type="match status" value="10"/>
</dbReference>
<evidence type="ECO:0008006" key="7">
    <source>
        <dbReference type="Google" id="ProtNLM"/>
    </source>
</evidence>
<feature type="compositionally biased region" description="Basic and acidic residues" evidence="4">
    <location>
        <begin position="1134"/>
        <end position="1147"/>
    </location>
</feature>
<dbReference type="InterPro" id="IPR019734">
    <property type="entry name" value="TPR_rpt"/>
</dbReference>
<feature type="compositionally biased region" description="Acidic residues" evidence="4">
    <location>
        <begin position="1278"/>
        <end position="1291"/>
    </location>
</feature>
<dbReference type="Pfam" id="PF13181">
    <property type="entry name" value="TPR_8"/>
    <property type="match status" value="2"/>
</dbReference>
<dbReference type="GO" id="GO:0016593">
    <property type="term" value="C:Cdc73/Paf1 complex"/>
    <property type="evidence" value="ECO:0007669"/>
    <property type="project" value="TreeGrafter"/>
</dbReference>
<evidence type="ECO:0000256" key="1">
    <source>
        <dbReference type="ARBA" id="ARBA00022737"/>
    </source>
</evidence>
<evidence type="ECO:0000256" key="3">
    <source>
        <dbReference type="PROSITE-ProRule" id="PRU00339"/>
    </source>
</evidence>
<feature type="repeat" description="TPR" evidence="3">
    <location>
        <begin position="202"/>
        <end position="235"/>
    </location>
</feature>
<keyword evidence="2 3" id="KW-0802">TPR repeat</keyword>
<dbReference type="GO" id="GO:0006368">
    <property type="term" value="P:transcription elongation by RNA polymerase II"/>
    <property type="evidence" value="ECO:0007669"/>
    <property type="project" value="TreeGrafter"/>
</dbReference>
<feature type="compositionally biased region" description="Basic and acidic residues" evidence="4">
    <location>
        <begin position="1104"/>
        <end position="1119"/>
    </location>
</feature>
<dbReference type="FunFam" id="1.25.40.10:FF:000069">
    <property type="entry name" value="CTR9 homolog, Paf1/RNA polymerase II complex component"/>
    <property type="match status" value="1"/>
</dbReference>
<feature type="compositionally biased region" description="Acidic residues" evidence="4">
    <location>
        <begin position="1120"/>
        <end position="1131"/>
    </location>
</feature>
<dbReference type="InterPro" id="IPR011990">
    <property type="entry name" value="TPR-like_helical_dom_sf"/>
</dbReference>
<organism evidence="5 6">
    <name type="scientific">Patiria miniata</name>
    <name type="common">Bat star</name>
    <name type="synonym">Asterina miniata</name>
    <dbReference type="NCBI Taxonomy" id="46514"/>
    <lineage>
        <taxon>Eukaryota</taxon>
        <taxon>Metazoa</taxon>
        <taxon>Echinodermata</taxon>
        <taxon>Eleutherozoa</taxon>
        <taxon>Asterozoa</taxon>
        <taxon>Asteroidea</taxon>
        <taxon>Valvatacea</taxon>
        <taxon>Valvatida</taxon>
        <taxon>Asterinidae</taxon>
        <taxon>Patiria</taxon>
    </lineage>
</organism>
<dbReference type="FunFam" id="1.25.40.10:FF:000089">
    <property type="entry name" value="CTR9 homolog, Paf1/RNA polymerase II complex component"/>
    <property type="match status" value="1"/>
</dbReference>
<dbReference type="GeneID" id="119721774"/>
<dbReference type="OMA" id="EHWLTIA"/>
<dbReference type="PANTHER" id="PTHR14027:SF2">
    <property type="entry name" value="RNA POLYMERASE-ASSOCIATED PROTEIN CTR9 HOMOLOG"/>
    <property type="match status" value="1"/>
</dbReference>
<protein>
    <recommendedName>
        <fullName evidence="7">RNA polymerase-associated protein CTR9 homolog</fullName>
    </recommendedName>
</protein>
<dbReference type="EnsemblMetazoa" id="XM_038191736.1">
    <property type="protein sequence ID" value="XP_038047664.1"/>
    <property type="gene ID" value="LOC119721774"/>
</dbReference>
<feature type="repeat" description="TPR" evidence="3">
    <location>
        <begin position="535"/>
        <end position="568"/>
    </location>
</feature>
<keyword evidence="6" id="KW-1185">Reference proteome</keyword>
<evidence type="ECO:0000256" key="4">
    <source>
        <dbReference type="SAM" id="MobiDB-lite"/>
    </source>
</evidence>
<dbReference type="PANTHER" id="PTHR14027">
    <property type="entry name" value="RNA POLYMERASE-ASSOCIATED PROTEIN CTR9"/>
    <property type="match status" value="1"/>
</dbReference>
<feature type="compositionally biased region" description="Low complexity" evidence="4">
    <location>
        <begin position="1066"/>
        <end position="1075"/>
    </location>
</feature>
<feature type="region of interest" description="Disordered" evidence="4">
    <location>
        <begin position="894"/>
        <end position="1309"/>
    </location>
</feature>
<evidence type="ECO:0000313" key="6">
    <source>
        <dbReference type="Proteomes" id="UP000887568"/>
    </source>
</evidence>